<sequence>MHPQQDSQSCVRGKRPEWDSNLGPLRSKTGASISSATEPLQTISPALIDCSSDNLEVRSCGPDKLDTGRSSTGSPLSDRSGDASIEHSPDVPYSATKLQRVPLLKQVAQFQFKLIASHVTLVHHVQG</sequence>
<feature type="compositionally biased region" description="Polar residues" evidence="1">
    <location>
        <begin position="68"/>
        <end position="77"/>
    </location>
</feature>
<evidence type="ECO:0000313" key="2">
    <source>
        <dbReference type="EnsemblMetazoa" id="ACUA007966-PA"/>
    </source>
</evidence>
<dbReference type="EnsemblMetazoa" id="ACUA007966-RA">
    <property type="protein sequence ID" value="ACUA007966-PA"/>
    <property type="gene ID" value="ACUA007966"/>
</dbReference>
<dbReference type="VEuPathDB" id="VectorBase:ACUA007966"/>
<protein>
    <submittedName>
        <fullName evidence="2">Uncharacterized protein</fullName>
    </submittedName>
</protein>
<feature type="region of interest" description="Disordered" evidence="1">
    <location>
        <begin position="1"/>
        <end position="38"/>
    </location>
</feature>
<keyword evidence="3" id="KW-1185">Reference proteome</keyword>
<evidence type="ECO:0000256" key="1">
    <source>
        <dbReference type="SAM" id="MobiDB-lite"/>
    </source>
</evidence>
<feature type="compositionally biased region" description="Polar residues" evidence="1">
    <location>
        <begin position="1"/>
        <end position="10"/>
    </location>
</feature>
<accession>A0A182M2N7</accession>
<feature type="compositionally biased region" description="Basic and acidic residues" evidence="1">
    <location>
        <begin position="79"/>
        <end position="89"/>
    </location>
</feature>
<reference evidence="2" key="2">
    <citation type="submission" date="2020-05" db="UniProtKB">
        <authorList>
            <consortium name="EnsemblMetazoa"/>
        </authorList>
    </citation>
    <scope>IDENTIFICATION</scope>
    <source>
        <strain evidence="2">A-37</strain>
    </source>
</reference>
<feature type="compositionally biased region" description="Polar residues" evidence="1">
    <location>
        <begin position="29"/>
        <end position="38"/>
    </location>
</feature>
<dbReference type="AlphaFoldDB" id="A0A182M2N7"/>
<reference evidence="3" key="1">
    <citation type="submission" date="2013-09" db="EMBL/GenBank/DDBJ databases">
        <title>The Genome Sequence of Anopheles culicifacies species A.</title>
        <authorList>
            <consortium name="The Broad Institute Genomics Platform"/>
            <person name="Neafsey D.E."/>
            <person name="Besansky N."/>
            <person name="Howell P."/>
            <person name="Walton C."/>
            <person name="Young S.K."/>
            <person name="Zeng Q."/>
            <person name="Gargeya S."/>
            <person name="Fitzgerald M."/>
            <person name="Haas B."/>
            <person name="Abouelleil A."/>
            <person name="Allen A.W."/>
            <person name="Alvarado L."/>
            <person name="Arachchi H.M."/>
            <person name="Berlin A.M."/>
            <person name="Chapman S.B."/>
            <person name="Gainer-Dewar J."/>
            <person name="Goldberg J."/>
            <person name="Griggs A."/>
            <person name="Gujja S."/>
            <person name="Hansen M."/>
            <person name="Howarth C."/>
            <person name="Imamovic A."/>
            <person name="Ireland A."/>
            <person name="Larimer J."/>
            <person name="McCowan C."/>
            <person name="Murphy C."/>
            <person name="Pearson M."/>
            <person name="Poon T.W."/>
            <person name="Priest M."/>
            <person name="Roberts A."/>
            <person name="Saif S."/>
            <person name="Shea T."/>
            <person name="Sisk P."/>
            <person name="Sykes S."/>
            <person name="Wortman J."/>
            <person name="Nusbaum C."/>
            <person name="Birren B."/>
        </authorList>
    </citation>
    <scope>NUCLEOTIDE SEQUENCE [LARGE SCALE GENOMIC DNA]</scope>
    <source>
        <strain evidence="3">A-37</strain>
    </source>
</reference>
<name>A0A182M2N7_9DIPT</name>
<feature type="region of interest" description="Disordered" evidence="1">
    <location>
        <begin position="58"/>
        <end position="90"/>
    </location>
</feature>
<proteinExistence type="predicted"/>
<evidence type="ECO:0000313" key="3">
    <source>
        <dbReference type="Proteomes" id="UP000075883"/>
    </source>
</evidence>
<dbReference type="EMBL" id="AXCM01009964">
    <property type="status" value="NOT_ANNOTATED_CDS"/>
    <property type="molecule type" value="Genomic_DNA"/>
</dbReference>
<organism evidence="2 3">
    <name type="scientific">Anopheles culicifacies</name>
    <dbReference type="NCBI Taxonomy" id="139723"/>
    <lineage>
        <taxon>Eukaryota</taxon>
        <taxon>Metazoa</taxon>
        <taxon>Ecdysozoa</taxon>
        <taxon>Arthropoda</taxon>
        <taxon>Hexapoda</taxon>
        <taxon>Insecta</taxon>
        <taxon>Pterygota</taxon>
        <taxon>Neoptera</taxon>
        <taxon>Endopterygota</taxon>
        <taxon>Diptera</taxon>
        <taxon>Nematocera</taxon>
        <taxon>Culicoidea</taxon>
        <taxon>Culicidae</taxon>
        <taxon>Anophelinae</taxon>
        <taxon>Anopheles</taxon>
        <taxon>culicifacies species complex</taxon>
    </lineage>
</organism>
<dbReference type="Proteomes" id="UP000075883">
    <property type="component" value="Unassembled WGS sequence"/>
</dbReference>